<name>A0A383ETS8_9ZZZZ</name>
<organism evidence="1">
    <name type="scientific">marine metagenome</name>
    <dbReference type="NCBI Taxonomy" id="408172"/>
    <lineage>
        <taxon>unclassified sequences</taxon>
        <taxon>metagenomes</taxon>
        <taxon>ecological metagenomes</taxon>
    </lineage>
</organism>
<proteinExistence type="predicted"/>
<feature type="non-terminal residue" evidence="1">
    <location>
        <position position="27"/>
    </location>
</feature>
<sequence>MDIKFLLKQYITFFYGLFLTNESSKEG</sequence>
<dbReference type="EMBL" id="UINC01228843">
    <property type="protein sequence ID" value="SVE60332.1"/>
    <property type="molecule type" value="Genomic_DNA"/>
</dbReference>
<gene>
    <name evidence="1" type="ORF">METZ01_LOCUS513186</name>
</gene>
<reference evidence="1" key="1">
    <citation type="submission" date="2018-05" db="EMBL/GenBank/DDBJ databases">
        <authorList>
            <person name="Lanie J.A."/>
            <person name="Ng W.-L."/>
            <person name="Kazmierczak K.M."/>
            <person name="Andrzejewski T.M."/>
            <person name="Davidsen T.M."/>
            <person name="Wayne K.J."/>
            <person name="Tettelin H."/>
            <person name="Glass J.I."/>
            <person name="Rusch D."/>
            <person name="Podicherti R."/>
            <person name="Tsui H.-C.T."/>
            <person name="Winkler M.E."/>
        </authorList>
    </citation>
    <scope>NUCLEOTIDE SEQUENCE</scope>
</reference>
<accession>A0A383ETS8</accession>
<dbReference type="AlphaFoldDB" id="A0A383ETS8"/>
<protein>
    <submittedName>
        <fullName evidence="1">Uncharacterized protein</fullName>
    </submittedName>
</protein>
<evidence type="ECO:0000313" key="1">
    <source>
        <dbReference type="EMBL" id="SVE60332.1"/>
    </source>
</evidence>